<evidence type="ECO:0000256" key="1">
    <source>
        <dbReference type="ARBA" id="ARBA00022448"/>
    </source>
</evidence>
<reference evidence="5" key="1">
    <citation type="submission" date="2018-05" db="EMBL/GenBank/DDBJ databases">
        <authorList>
            <person name="Lanie J.A."/>
            <person name="Ng W.-L."/>
            <person name="Kazmierczak K.M."/>
            <person name="Andrzejewski T.M."/>
            <person name="Davidsen T.M."/>
            <person name="Wayne K.J."/>
            <person name="Tettelin H."/>
            <person name="Glass J.I."/>
            <person name="Rusch D."/>
            <person name="Podicherti R."/>
            <person name="Tsui H.-C.T."/>
            <person name="Winkler M.E."/>
        </authorList>
    </citation>
    <scope>NUCLEOTIDE SEQUENCE</scope>
</reference>
<feature type="domain" description="ABC transporter" evidence="4">
    <location>
        <begin position="285"/>
        <end position="496"/>
    </location>
</feature>
<keyword evidence="3" id="KW-0067">ATP-binding</keyword>
<feature type="domain" description="ABC transporter" evidence="4">
    <location>
        <begin position="5"/>
        <end position="256"/>
    </location>
</feature>
<organism evidence="5">
    <name type="scientific">marine metagenome</name>
    <dbReference type="NCBI Taxonomy" id="408172"/>
    <lineage>
        <taxon>unclassified sequences</taxon>
        <taxon>metagenomes</taxon>
        <taxon>ecological metagenomes</taxon>
    </lineage>
</organism>
<dbReference type="GO" id="GO:0055085">
    <property type="term" value="P:transmembrane transport"/>
    <property type="evidence" value="ECO:0007669"/>
    <property type="project" value="UniProtKB-ARBA"/>
</dbReference>
<dbReference type="FunFam" id="3.40.50.300:FF:000016">
    <property type="entry name" value="Oligopeptide ABC transporter ATP-binding component"/>
    <property type="match status" value="1"/>
</dbReference>
<dbReference type="AlphaFoldDB" id="A0A381WWJ4"/>
<sequence length="496" mass="56343">MENLISINNLSVGFQSQNKKTEVVHSVSFDIPKGKTVALVGESGSGKTVTALSIVKLLPYPSAYHSSGQIIYKNQNLIDMSNKKIQKIRGKNITTIFQEPMSSLNPLHTIEKQINEMLMTHSKISTLEASKKTKELLISVGLENISNRLKSYSYELSGGQRQRVMIAMSIANNPDLLIADEPTTALDATVQLQVLKLLKNLQQKLNMAILFISHDLAVVKNLADYICIMKNGKILEKNTKDNIFNKPQHEYTKALINFQNSKKEKKQHIKKNILEIKNLRVWYPIKKGILRRTIDYVKAVELINFNLLQNQTLGIVGESGSGKTSLVLALLKLISFKGKIIFDNIDISQIKNNKFINFRKNMQIIFQDPFSSLSPRMTIEEIISEGLNIHQKKLNSEDKKNKIKEIVKEVGMDFDQIYNRFPHEFSGGQRQRIAIARALILKPKLLILDEPTSALDVTIQNQILELLNNLQLKYQLSYIFISHDMKVINSVADYII</sequence>
<proteinExistence type="predicted"/>
<protein>
    <recommendedName>
        <fullName evidence="4">ABC transporter domain-containing protein</fullName>
    </recommendedName>
</protein>
<dbReference type="InterPro" id="IPR003439">
    <property type="entry name" value="ABC_transporter-like_ATP-bd"/>
</dbReference>
<evidence type="ECO:0000313" key="5">
    <source>
        <dbReference type="EMBL" id="SVA56618.1"/>
    </source>
</evidence>
<name>A0A381WWJ4_9ZZZZ</name>
<dbReference type="InterPro" id="IPR050319">
    <property type="entry name" value="ABC_transp_ATP-bind"/>
</dbReference>
<feature type="non-terminal residue" evidence="5">
    <location>
        <position position="496"/>
    </location>
</feature>
<accession>A0A381WWJ4</accession>
<dbReference type="PROSITE" id="PS00211">
    <property type="entry name" value="ABC_TRANSPORTER_1"/>
    <property type="match status" value="2"/>
</dbReference>
<dbReference type="SMART" id="SM00382">
    <property type="entry name" value="AAA"/>
    <property type="match status" value="2"/>
</dbReference>
<dbReference type="PROSITE" id="PS50893">
    <property type="entry name" value="ABC_TRANSPORTER_2"/>
    <property type="match status" value="2"/>
</dbReference>
<dbReference type="InterPro" id="IPR017871">
    <property type="entry name" value="ABC_transporter-like_CS"/>
</dbReference>
<evidence type="ECO:0000256" key="3">
    <source>
        <dbReference type="ARBA" id="ARBA00022840"/>
    </source>
</evidence>
<dbReference type="InterPro" id="IPR027417">
    <property type="entry name" value="P-loop_NTPase"/>
</dbReference>
<gene>
    <name evidence="5" type="ORF">METZ01_LOCUS109472</name>
</gene>
<dbReference type="EMBL" id="UINC01013049">
    <property type="protein sequence ID" value="SVA56618.1"/>
    <property type="molecule type" value="Genomic_DNA"/>
</dbReference>
<keyword evidence="1" id="KW-0813">Transport</keyword>
<evidence type="ECO:0000256" key="2">
    <source>
        <dbReference type="ARBA" id="ARBA00022741"/>
    </source>
</evidence>
<dbReference type="CDD" id="cd03257">
    <property type="entry name" value="ABC_NikE_OppD_transporters"/>
    <property type="match status" value="2"/>
</dbReference>
<dbReference type="Pfam" id="PF00005">
    <property type="entry name" value="ABC_tran"/>
    <property type="match status" value="2"/>
</dbReference>
<dbReference type="PANTHER" id="PTHR43776">
    <property type="entry name" value="TRANSPORT ATP-BINDING PROTEIN"/>
    <property type="match status" value="1"/>
</dbReference>
<dbReference type="Gene3D" id="3.40.50.300">
    <property type="entry name" value="P-loop containing nucleotide triphosphate hydrolases"/>
    <property type="match status" value="2"/>
</dbReference>
<dbReference type="GO" id="GO:0016887">
    <property type="term" value="F:ATP hydrolysis activity"/>
    <property type="evidence" value="ECO:0007669"/>
    <property type="project" value="InterPro"/>
</dbReference>
<evidence type="ECO:0000259" key="4">
    <source>
        <dbReference type="PROSITE" id="PS50893"/>
    </source>
</evidence>
<keyword evidence="2" id="KW-0547">Nucleotide-binding</keyword>
<dbReference type="GO" id="GO:0005524">
    <property type="term" value="F:ATP binding"/>
    <property type="evidence" value="ECO:0007669"/>
    <property type="project" value="UniProtKB-KW"/>
</dbReference>
<dbReference type="NCBIfam" id="NF008453">
    <property type="entry name" value="PRK11308.1"/>
    <property type="match status" value="2"/>
</dbReference>
<dbReference type="SUPFAM" id="SSF52540">
    <property type="entry name" value="P-loop containing nucleoside triphosphate hydrolases"/>
    <property type="match status" value="2"/>
</dbReference>
<dbReference type="InterPro" id="IPR003593">
    <property type="entry name" value="AAA+_ATPase"/>
</dbReference>
<dbReference type="PANTHER" id="PTHR43776:SF8">
    <property type="entry name" value="ABC TRANSPORTER, ATP-BINDING PROTEIN"/>
    <property type="match status" value="1"/>
</dbReference>